<keyword evidence="6" id="KW-1185">Reference proteome</keyword>
<evidence type="ECO:0000313" key="5">
    <source>
        <dbReference type="EMBL" id="GLK66764.1"/>
    </source>
</evidence>
<comment type="caution">
    <text evidence="5">The sequence shown here is derived from an EMBL/GenBank/DDBJ whole genome shotgun (WGS) entry which is preliminary data.</text>
</comment>
<dbReference type="GO" id="GO:0004848">
    <property type="term" value="F:ureidoglycolate hydrolase activity"/>
    <property type="evidence" value="ECO:0007669"/>
    <property type="project" value="InterPro"/>
</dbReference>
<reference evidence="5" key="2">
    <citation type="submission" date="2023-01" db="EMBL/GenBank/DDBJ databases">
        <authorList>
            <person name="Sun Q."/>
            <person name="Evtushenko L."/>
        </authorList>
    </citation>
    <scope>NUCLEOTIDE SEQUENCE</scope>
    <source>
        <strain evidence="5">VKM B-2347</strain>
    </source>
</reference>
<dbReference type="EMBL" id="BSFI01000002">
    <property type="protein sequence ID" value="GLK66764.1"/>
    <property type="molecule type" value="Genomic_DNA"/>
</dbReference>
<dbReference type="RefSeq" id="WP_271167025.1">
    <property type="nucleotide sequence ID" value="NZ_BSFI01000002.1"/>
</dbReference>
<comment type="catalytic activity">
    <reaction evidence="4">
        <text>(S)-ureidoglycolate = urea + glyoxylate</text>
        <dbReference type="Rhea" id="RHEA:11304"/>
        <dbReference type="ChEBI" id="CHEBI:16199"/>
        <dbReference type="ChEBI" id="CHEBI:36655"/>
        <dbReference type="ChEBI" id="CHEBI:57296"/>
        <dbReference type="EC" id="4.3.2.3"/>
    </reaction>
</comment>
<evidence type="ECO:0000256" key="3">
    <source>
        <dbReference type="ARBA" id="ARBA00023239"/>
    </source>
</evidence>
<keyword evidence="3 5" id="KW-0456">Lyase</keyword>
<evidence type="ECO:0000313" key="6">
    <source>
        <dbReference type="Proteomes" id="UP001143372"/>
    </source>
</evidence>
<protein>
    <submittedName>
        <fullName evidence="5">Ureidoglycolate lyase</fullName>
    </submittedName>
</protein>
<name>A0A9W6IZY9_9HYPH</name>
<dbReference type="InterPro" id="IPR047233">
    <property type="entry name" value="UAH_cupin"/>
</dbReference>
<evidence type="ECO:0000256" key="1">
    <source>
        <dbReference type="ARBA" id="ARBA00011738"/>
    </source>
</evidence>
<reference evidence="5" key="1">
    <citation type="journal article" date="2014" name="Int. J. Syst. Evol. Microbiol.">
        <title>Complete genome sequence of Corynebacterium casei LMG S-19264T (=DSM 44701T), isolated from a smear-ripened cheese.</title>
        <authorList>
            <consortium name="US DOE Joint Genome Institute (JGI-PGF)"/>
            <person name="Walter F."/>
            <person name="Albersmeier A."/>
            <person name="Kalinowski J."/>
            <person name="Ruckert C."/>
        </authorList>
    </citation>
    <scope>NUCLEOTIDE SEQUENCE</scope>
    <source>
        <strain evidence="5">VKM B-2347</strain>
    </source>
</reference>
<evidence type="ECO:0000256" key="2">
    <source>
        <dbReference type="ARBA" id="ARBA00022631"/>
    </source>
</evidence>
<dbReference type="CDD" id="cd20298">
    <property type="entry name" value="cupin_UAH"/>
    <property type="match status" value="1"/>
</dbReference>
<dbReference type="AlphaFoldDB" id="A0A9W6IZY9"/>
<dbReference type="SUPFAM" id="SSF51182">
    <property type="entry name" value="RmlC-like cupins"/>
    <property type="match status" value="1"/>
</dbReference>
<dbReference type="GO" id="GO:0000256">
    <property type="term" value="P:allantoin catabolic process"/>
    <property type="evidence" value="ECO:0007669"/>
    <property type="project" value="InterPro"/>
</dbReference>
<dbReference type="Proteomes" id="UP001143372">
    <property type="component" value="Unassembled WGS sequence"/>
</dbReference>
<dbReference type="GO" id="GO:0050385">
    <property type="term" value="F:ureidoglycolate lyase activity"/>
    <property type="evidence" value="ECO:0007669"/>
    <property type="project" value="UniProtKB-EC"/>
</dbReference>
<dbReference type="InterPro" id="IPR007247">
    <property type="entry name" value="Ureidogly_lyase"/>
</dbReference>
<dbReference type="NCBIfam" id="NF009932">
    <property type="entry name" value="PRK13395.1"/>
    <property type="match status" value="1"/>
</dbReference>
<evidence type="ECO:0000256" key="4">
    <source>
        <dbReference type="ARBA" id="ARBA00047684"/>
    </source>
</evidence>
<dbReference type="PANTHER" id="PTHR21221">
    <property type="entry name" value="UREIDOGLYCOLATE HYDROLASE"/>
    <property type="match status" value="1"/>
</dbReference>
<gene>
    <name evidence="5" type="primary">allA</name>
    <name evidence="5" type="ORF">GCM10008179_04020</name>
</gene>
<keyword evidence="2" id="KW-0659">Purine metabolism</keyword>
<organism evidence="5 6">
    <name type="scientific">Hansschlegelia plantiphila</name>
    <dbReference type="NCBI Taxonomy" id="374655"/>
    <lineage>
        <taxon>Bacteria</taxon>
        <taxon>Pseudomonadati</taxon>
        <taxon>Pseudomonadota</taxon>
        <taxon>Alphaproteobacteria</taxon>
        <taxon>Hyphomicrobiales</taxon>
        <taxon>Methylopilaceae</taxon>
        <taxon>Hansschlegelia</taxon>
    </lineage>
</organism>
<dbReference type="Pfam" id="PF04115">
    <property type="entry name" value="Ureidogly_lyase"/>
    <property type="match status" value="1"/>
</dbReference>
<comment type="subunit">
    <text evidence="1">Homodimer.</text>
</comment>
<dbReference type="Gene3D" id="2.60.120.480">
    <property type="entry name" value="Ureidoglycolate hydrolase"/>
    <property type="match status" value="1"/>
</dbReference>
<sequence length="166" mass="17805">MRTLRPEPLTKAAFGPFGDVIEIDGAETRAINQGFARRFHDLAALDVATGGGRAILSIFRATRRPSPIAIDMLERHPLGSQAFFPLSPHDWLAVVAEGGRAPDLATLRCFRVRGDQGVNYAAGAWHFPVLTLAETQDFVVVDREGPGANLEEIAFAPGSVATIAAD</sequence>
<dbReference type="InterPro" id="IPR011051">
    <property type="entry name" value="RmlC_Cupin_sf"/>
</dbReference>
<accession>A0A9W6IZY9</accession>
<dbReference type="PANTHER" id="PTHR21221:SF1">
    <property type="entry name" value="UREIDOGLYCOLATE LYASE"/>
    <property type="match status" value="1"/>
</dbReference>
<dbReference type="GO" id="GO:0006144">
    <property type="term" value="P:purine nucleobase metabolic process"/>
    <property type="evidence" value="ECO:0007669"/>
    <property type="project" value="UniProtKB-KW"/>
</dbReference>
<dbReference type="PIRSF" id="PIRSF017306">
    <property type="entry name" value="Ureidogly_hydro"/>
    <property type="match status" value="1"/>
</dbReference>
<dbReference type="InterPro" id="IPR024060">
    <property type="entry name" value="Ureidoglycolate_lyase_dom_sf"/>
</dbReference>
<proteinExistence type="predicted"/>